<evidence type="ECO:0000256" key="10">
    <source>
        <dbReference type="ARBA" id="ARBA00023136"/>
    </source>
</evidence>
<keyword evidence="2" id="KW-1003">Cell membrane</keyword>
<feature type="domain" description="Peptidase M48" evidence="12">
    <location>
        <begin position="154"/>
        <end position="363"/>
    </location>
</feature>
<evidence type="ECO:0000256" key="8">
    <source>
        <dbReference type="ARBA" id="ARBA00022989"/>
    </source>
</evidence>
<protein>
    <submittedName>
        <fullName evidence="13">Zn-dependent protease with chaperone function</fullName>
    </submittedName>
</protein>
<dbReference type="AlphaFoldDB" id="A0A1G9MYR6"/>
<evidence type="ECO:0000256" key="9">
    <source>
        <dbReference type="ARBA" id="ARBA00023049"/>
    </source>
</evidence>
<name>A0A1G9MYR6_9SPHI</name>
<reference evidence="14" key="1">
    <citation type="submission" date="2016-10" db="EMBL/GenBank/DDBJ databases">
        <authorList>
            <person name="Varghese N."/>
            <person name="Submissions S."/>
        </authorList>
    </citation>
    <scope>NUCLEOTIDE SEQUENCE [LARGE SCALE GENOMIC DNA]</scope>
    <source>
        <strain evidence="14">DSM 19110</strain>
    </source>
</reference>
<keyword evidence="7" id="KW-0862">Zinc</keyword>
<keyword evidence="3 13" id="KW-0645">Protease</keyword>
<dbReference type="CDD" id="cd07328">
    <property type="entry name" value="M48_Ste24p_like"/>
    <property type="match status" value="1"/>
</dbReference>
<dbReference type="PANTHER" id="PTHR43221:SF2">
    <property type="entry name" value="PROTEASE HTPX HOMOLOG"/>
    <property type="match status" value="1"/>
</dbReference>
<keyword evidence="5" id="KW-0479">Metal-binding</keyword>
<dbReference type="GO" id="GO:0046872">
    <property type="term" value="F:metal ion binding"/>
    <property type="evidence" value="ECO:0007669"/>
    <property type="project" value="UniProtKB-KW"/>
</dbReference>
<dbReference type="PANTHER" id="PTHR43221">
    <property type="entry name" value="PROTEASE HTPX"/>
    <property type="match status" value="1"/>
</dbReference>
<evidence type="ECO:0000259" key="12">
    <source>
        <dbReference type="Pfam" id="PF01435"/>
    </source>
</evidence>
<feature type="transmembrane region" description="Helical" evidence="11">
    <location>
        <begin position="58"/>
        <end position="83"/>
    </location>
</feature>
<dbReference type="GO" id="GO:0006508">
    <property type="term" value="P:proteolysis"/>
    <property type="evidence" value="ECO:0007669"/>
    <property type="project" value="UniProtKB-KW"/>
</dbReference>
<dbReference type="RefSeq" id="WP_172664843.1">
    <property type="nucleotide sequence ID" value="NZ_FNGY01000002.1"/>
</dbReference>
<dbReference type="GO" id="GO:0004222">
    <property type="term" value="F:metalloendopeptidase activity"/>
    <property type="evidence" value="ECO:0007669"/>
    <property type="project" value="InterPro"/>
</dbReference>
<dbReference type="InterPro" id="IPR001915">
    <property type="entry name" value="Peptidase_M48"/>
</dbReference>
<evidence type="ECO:0000256" key="2">
    <source>
        <dbReference type="ARBA" id="ARBA00022475"/>
    </source>
</evidence>
<evidence type="ECO:0000256" key="5">
    <source>
        <dbReference type="ARBA" id="ARBA00022723"/>
    </source>
</evidence>
<dbReference type="Pfam" id="PF01435">
    <property type="entry name" value="Peptidase_M48"/>
    <property type="match status" value="1"/>
</dbReference>
<keyword evidence="9" id="KW-0482">Metalloprotease</keyword>
<comment type="cofactor">
    <cofactor evidence="1">
        <name>Zn(2+)</name>
        <dbReference type="ChEBI" id="CHEBI:29105"/>
    </cofactor>
</comment>
<dbReference type="EMBL" id="FNGY01000002">
    <property type="protein sequence ID" value="SDL79264.1"/>
    <property type="molecule type" value="Genomic_DNA"/>
</dbReference>
<keyword evidence="6" id="KW-0378">Hydrolase</keyword>
<dbReference type="InterPro" id="IPR050083">
    <property type="entry name" value="HtpX_protease"/>
</dbReference>
<gene>
    <name evidence="13" type="ORF">SAMN05421820_102160</name>
</gene>
<evidence type="ECO:0000313" key="14">
    <source>
        <dbReference type="Proteomes" id="UP000183200"/>
    </source>
</evidence>
<evidence type="ECO:0000256" key="3">
    <source>
        <dbReference type="ARBA" id="ARBA00022670"/>
    </source>
</evidence>
<proteinExistence type="predicted"/>
<accession>A0A1G9MYR6</accession>
<evidence type="ECO:0000256" key="4">
    <source>
        <dbReference type="ARBA" id="ARBA00022692"/>
    </source>
</evidence>
<evidence type="ECO:0000256" key="6">
    <source>
        <dbReference type="ARBA" id="ARBA00022801"/>
    </source>
</evidence>
<dbReference type="Proteomes" id="UP000183200">
    <property type="component" value="Unassembled WGS sequence"/>
</dbReference>
<keyword evidence="14" id="KW-1185">Reference proteome</keyword>
<dbReference type="Gene3D" id="3.30.2010.10">
    <property type="entry name" value="Metalloproteases ('zincins'), catalytic domain"/>
    <property type="match status" value="1"/>
</dbReference>
<feature type="transmembrane region" description="Helical" evidence="11">
    <location>
        <begin position="20"/>
        <end position="52"/>
    </location>
</feature>
<evidence type="ECO:0000313" key="13">
    <source>
        <dbReference type="EMBL" id="SDL79264.1"/>
    </source>
</evidence>
<keyword evidence="4 11" id="KW-0812">Transmembrane</keyword>
<keyword evidence="10 11" id="KW-0472">Membrane</keyword>
<evidence type="ECO:0000256" key="11">
    <source>
        <dbReference type="SAM" id="Phobius"/>
    </source>
</evidence>
<evidence type="ECO:0000256" key="7">
    <source>
        <dbReference type="ARBA" id="ARBA00022833"/>
    </source>
</evidence>
<evidence type="ECO:0000256" key="1">
    <source>
        <dbReference type="ARBA" id="ARBA00001947"/>
    </source>
</evidence>
<organism evidence="13 14">
    <name type="scientific">Pedobacter steynii</name>
    <dbReference type="NCBI Taxonomy" id="430522"/>
    <lineage>
        <taxon>Bacteria</taxon>
        <taxon>Pseudomonadati</taxon>
        <taxon>Bacteroidota</taxon>
        <taxon>Sphingobacteriia</taxon>
        <taxon>Sphingobacteriales</taxon>
        <taxon>Sphingobacteriaceae</taxon>
        <taxon>Pedobacter</taxon>
    </lineage>
</organism>
<sequence length="694" mass="80079">MNKDALKASSEFQKMAIRALASIVLFVFTYILLVIFAIGLTILCGYLGAALIGADSSWLTGLLGLSLVSTGIIVLIFVIKFIFKGSEQVKPLLVEIKAENEPELFVMIKEIVAELKTDPPKKVYLSPEVNAGVFYDSLFLSMFFHVRMNLQIGMGILNTHSREELKAVLAHEFGHFSQRSMRIGSYVHSANKVLHNLLYDNENFNRTIENWGDGFSYFKIPGLLASGIIKAMQSILKQVYQQMNANYYALSREMEFHADAVAASLAGPSALIRSFLRMELAETSLSIVHSYHENKVSEGSRPLNIYPQHYFVMNHLAWQRKIAIKNGLPEITPDQTWKLRRSKLALTDKWASHPSTEERIARIGAFSVSNTIDPEEPTIQLLAQREKLEEMLTSKIYDHHFIDTTAPLISDFEQFRQDFMDQSSEIFFDERYHEYYDERLPYYKFDQKLFEEPGDLNLNHQELFNDEGLSDIFELDLLEYDLNLLNDVKLQYPEIKDFSYDGTSYQHTDCAYLIRILEKQKEELKEKVDKRALLIFNYFKGLAQQAGKTDEWTEKYKSFMEVAELTFSCQDVYVDVSTSSSFMIVETPFTEIQEKMVTFKATETLLKQQIKLILESPAHHANMSEEQIKMFEKYLLTASVYFENNVYLNDELTDFSNVLTAFQSIYYITCYNCKKDLLQYQVTLFPLKTTLQPA</sequence>
<keyword evidence="8 11" id="KW-1133">Transmembrane helix</keyword>